<accession>A0A0F7ZR13</accession>
<evidence type="ECO:0000313" key="3">
    <source>
        <dbReference type="Proteomes" id="UP000054481"/>
    </source>
</evidence>
<evidence type="ECO:0000313" key="2">
    <source>
        <dbReference type="EMBL" id="KJZ68813.1"/>
    </source>
</evidence>
<feature type="region of interest" description="Disordered" evidence="1">
    <location>
        <begin position="1"/>
        <end position="89"/>
    </location>
</feature>
<protein>
    <submittedName>
        <fullName evidence="2">Uncharacterized protein</fullName>
    </submittedName>
</protein>
<dbReference type="EMBL" id="KQ030809">
    <property type="protein sequence ID" value="KJZ68813.1"/>
    <property type="molecule type" value="Genomic_DNA"/>
</dbReference>
<proteinExistence type="predicted"/>
<name>A0A0F7ZR13_9HYPO</name>
<feature type="compositionally biased region" description="Polar residues" evidence="1">
    <location>
        <begin position="1"/>
        <end position="12"/>
    </location>
</feature>
<sequence length="251" mass="28402">MENVRQYGTQPVQREEPGSAPGDAHVVGQQSPVLPRPTPREEANQPPSREGATDPRQYRRQGKRERLPSRAEGPRKQVRTGVGRPRRRELQAEELATVLRVLEEDFATKERLSNDQTWCTPIPHERKVSTVRAFYQAFHDASTLPIRTCMVCYRKRTGQELKEIVWDQWLSSFVPKSGYSPFSCGSCFPQGESVPVCAECARCLERGSLSPAVHLHGRLGCEHMFPDELKGLTLVEEKLIALNSCYGFVTR</sequence>
<feature type="compositionally biased region" description="Basic and acidic residues" evidence="1">
    <location>
        <begin position="64"/>
        <end position="75"/>
    </location>
</feature>
<reference evidence="2 3" key="1">
    <citation type="journal article" date="2014" name="Genome Biol. Evol.">
        <title>Comparative genomics and transcriptomics analyses reveal divergent lifestyle features of nematode endoparasitic fungus Hirsutella minnesotensis.</title>
        <authorList>
            <person name="Lai Y."/>
            <person name="Liu K."/>
            <person name="Zhang X."/>
            <person name="Zhang X."/>
            <person name="Li K."/>
            <person name="Wang N."/>
            <person name="Shu C."/>
            <person name="Wu Y."/>
            <person name="Wang C."/>
            <person name="Bushley K.E."/>
            <person name="Xiang M."/>
            <person name="Liu X."/>
        </authorList>
    </citation>
    <scope>NUCLEOTIDE SEQUENCE [LARGE SCALE GENOMIC DNA]</scope>
    <source>
        <strain evidence="2 3">3608</strain>
    </source>
</reference>
<organism evidence="2 3">
    <name type="scientific">Hirsutella minnesotensis 3608</name>
    <dbReference type="NCBI Taxonomy" id="1043627"/>
    <lineage>
        <taxon>Eukaryota</taxon>
        <taxon>Fungi</taxon>
        <taxon>Dikarya</taxon>
        <taxon>Ascomycota</taxon>
        <taxon>Pezizomycotina</taxon>
        <taxon>Sordariomycetes</taxon>
        <taxon>Hypocreomycetidae</taxon>
        <taxon>Hypocreales</taxon>
        <taxon>Ophiocordycipitaceae</taxon>
        <taxon>Hirsutella</taxon>
    </lineage>
</organism>
<evidence type="ECO:0000256" key="1">
    <source>
        <dbReference type="SAM" id="MobiDB-lite"/>
    </source>
</evidence>
<keyword evidence="3" id="KW-1185">Reference proteome</keyword>
<dbReference type="OrthoDB" id="3067952at2759"/>
<dbReference type="AlphaFoldDB" id="A0A0F7ZR13"/>
<dbReference type="Proteomes" id="UP000054481">
    <property type="component" value="Unassembled WGS sequence"/>
</dbReference>
<gene>
    <name evidence="2" type="ORF">HIM_11799</name>
</gene>